<dbReference type="EMBL" id="BAAALM010000002">
    <property type="protein sequence ID" value="GAA1191133.1"/>
    <property type="molecule type" value="Genomic_DNA"/>
</dbReference>
<evidence type="ECO:0000313" key="1">
    <source>
        <dbReference type="EMBL" id="GAA1191133.1"/>
    </source>
</evidence>
<evidence type="ECO:0000313" key="2">
    <source>
        <dbReference type="Proteomes" id="UP001500467"/>
    </source>
</evidence>
<name>A0ABP4FMX8_9PSEU</name>
<comment type="caution">
    <text evidence="1">The sequence shown here is derived from an EMBL/GenBank/DDBJ whole genome shotgun (WGS) entry which is preliminary data.</text>
</comment>
<accession>A0ABP4FMX8</accession>
<reference evidence="2" key="1">
    <citation type="journal article" date="2019" name="Int. J. Syst. Evol. Microbiol.">
        <title>The Global Catalogue of Microorganisms (GCM) 10K type strain sequencing project: providing services to taxonomists for standard genome sequencing and annotation.</title>
        <authorList>
            <consortium name="The Broad Institute Genomics Platform"/>
            <consortium name="The Broad Institute Genome Sequencing Center for Infectious Disease"/>
            <person name="Wu L."/>
            <person name="Ma J."/>
        </authorList>
    </citation>
    <scope>NUCLEOTIDE SEQUENCE [LARGE SCALE GENOMIC DNA]</scope>
    <source>
        <strain evidence="2">JCM 13022</strain>
    </source>
</reference>
<dbReference type="Pfam" id="PF06224">
    <property type="entry name" value="AlkZ-like"/>
    <property type="match status" value="1"/>
</dbReference>
<gene>
    <name evidence="1" type="ORF">GCM10009675_01830</name>
</gene>
<dbReference type="PANTHER" id="PTHR38479:SF2">
    <property type="entry name" value="WINGED HELIX DNA-BINDING DOMAIN-CONTAINING PROTEIN"/>
    <property type="match status" value="1"/>
</dbReference>
<organism evidence="1 2">
    <name type="scientific">Prauserella alba</name>
    <dbReference type="NCBI Taxonomy" id="176898"/>
    <lineage>
        <taxon>Bacteria</taxon>
        <taxon>Bacillati</taxon>
        <taxon>Actinomycetota</taxon>
        <taxon>Actinomycetes</taxon>
        <taxon>Pseudonocardiales</taxon>
        <taxon>Pseudonocardiaceae</taxon>
        <taxon>Prauserella</taxon>
    </lineage>
</organism>
<keyword evidence="2" id="KW-1185">Reference proteome</keyword>
<proteinExistence type="predicted"/>
<sequence length="428" mass="45646">MTPTMTAAERRARLARRHALSEPAGSVAAVADGLVALHATDPATVYLSAAARLAGPGTGGHATADAVDATDAINAVDAADAADTADAVDAVDRALYEERSVLRMLGMRRTMFVVGRGVAPLVQAGCAVDIERTQRRLLLRHLEQTGVPDLERWLADVEGATVAALRARGTARAAQLAEDEPRLRTEIVMAAGKPYESTGYITNRVLFLLAAAGRIVRGRPGGSWLSTQYEWSPVEDWLPGGIPAADPEEARGALLGRYLHAYGPAREADIRWWTGWTAAQVRRALSAVGAATVDVDGAPAFVAADDVEPAPDPRPWAALLPALDPTPMGWTDRDWFVGPHRSALFDRSGNIGPTIWCDGRIVGGWAHRRGDGSAGGEVVTRLLEDVGAERAALVATEAERLTRLLRGRLPDAVVVPRFRTPLERELSA</sequence>
<dbReference type="Proteomes" id="UP001500467">
    <property type="component" value="Unassembled WGS sequence"/>
</dbReference>
<keyword evidence="1" id="KW-0238">DNA-binding</keyword>
<dbReference type="InterPro" id="IPR009351">
    <property type="entry name" value="AlkZ-like"/>
</dbReference>
<dbReference type="RefSeq" id="WP_372493466.1">
    <property type="nucleotide sequence ID" value="NZ_BAAALM010000002.1"/>
</dbReference>
<dbReference type="GO" id="GO:0003677">
    <property type="term" value="F:DNA binding"/>
    <property type="evidence" value="ECO:0007669"/>
    <property type="project" value="UniProtKB-KW"/>
</dbReference>
<protein>
    <submittedName>
        <fullName evidence="1">Winged helix DNA-binding domain-containing protein</fullName>
    </submittedName>
</protein>
<dbReference type="PANTHER" id="PTHR38479">
    <property type="entry name" value="LMO0824 PROTEIN"/>
    <property type="match status" value="1"/>
</dbReference>